<gene>
    <name evidence="3" type="ORF">BYL167_LOCUS53282</name>
    <name evidence="1" type="ORF">CJN711_LOCUS27225</name>
    <name evidence="2" type="ORF">MBJ925_LOCUS33964</name>
    <name evidence="4" type="ORF">SMN809_LOCUS71024</name>
</gene>
<comment type="caution">
    <text evidence="1">The sequence shown here is derived from an EMBL/GenBank/DDBJ whole genome shotgun (WGS) entry which is preliminary data.</text>
</comment>
<name>A0A815T974_9BILA</name>
<dbReference type="Proteomes" id="UP000681967">
    <property type="component" value="Unassembled WGS sequence"/>
</dbReference>
<dbReference type="EMBL" id="CAJOBI010322745">
    <property type="protein sequence ID" value="CAF5187553.1"/>
    <property type="molecule type" value="Genomic_DNA"/>
</dbReference>
<reference evidence="1" key="1">
    <citation type="submission" date="2021-02" db="EMBL/GenBank/DDBJ databases">
        <authorList>
            <person name="Nowell W R."/>
        </authorList>
    </citation>
    <scope>NUCLEOTIDE SEQUENCE</scope>
</reference>
<organism evidence="1 5">
    <name type="scientific">Rotaria magnacalcarata</name>
    <dbReference type="NCBI Taxonomy" id="392030"/>
    <lineage>
        <taxon>Eukaryota</taxon>
        <taxon>Metazoa</taxon>
        <taxon>Spiralia</taxon>
        <taxon>Gnathifera</taxon>
        <taxon>Rotifera</taxon>
        <taxon>Eurotatoria</taxon>
        <taxon>Bdelloidea</taxon>
        <taxon>Philodinida</taxon>
        <taxon>Philodinidae</taxon>
        <taxon>Rotaria</taxon>
    </lineage>
</organism>
<evidence type="ECO:0000313" key="2">
    <source>
        <dbReference type="EMBL" id="CAF2173819.1"/>
    </source>
</evidence>
<accession>A0A815T974</accession>
<evidence type="ECO:0000313" key="4">
    <source>
        <dbReference type="EMBL" id="CAF5187553.1"/>
    </source>
</evidence>
<protein>
    <submittedName>
        <fullName evidence="1">Uncharacterized protein</fullName>
    </submittedName>
</protein>
<dbReference type="EMBL" id="CAJOBH010177563">
    <property type="protein sequence ID" value="CAF4929783.1"/>
    <property type="molecule type" value="Genomic_DNA"/>
</dbReference>
<dbReference type="AlphaFoldDB" id="A0A815T974"/>
<sequence length="124" mass="14285">MWEEDPIQIQSQCLPIPGRDVESVEITQFDDLTPHDQLVFDHVIDKRIREEPDLHFCDDFEFVPTSVAKQVESSDNCYCHIDLPHSIVIIKIIPNSHILDLSKHITLHREPFANSKSSDAELVL</sequence>
<evidence type="ECO:0000313" key="5">
    <source>
        <dbReference type="Proteomes" id="UP000663855"/>
    </source>
</evidence>
<dbReference type="Proteomes" id="UP000663824">
    <property type="component" value="Unassembled WGS sequence"/>
</dbReference>
<dbReference type="Proteomes" id="UP000663855">
    <property type="component" value="Unassembled WGS sequence"/>
</dbReference>
<dbReference type="Proteomes" id="UP000676336">
    <property type="component" value="Unassembled WGS sequence"/>
</dbReference>
<dbReference type="EMBL" id="CAJNRE010018708">
    <property type="protein sequence ID" value="CAF2173819.1"/>
    <property type="molecule type" value="Genomic_DNA"/>
</dbReference>
<evidence type="ECO:0000313" key="3">
    <source>
        <dbReference type="EMBL" id="CAF4929783.1"/>
    </source>
</evidence>
<proteinExistence type="predicted"/>
<dbReference type="EMBL" id="CAJNOV010012887">
    <property type="protein sequence ID" value="CAF1500630.1"/>
    <property type="molecule type" value="Genomic_DNA"/>
</dbReference>
<evidence type="ECO:0000313" key="1">
    <source>
        <dbReference type="EMBL" id="CAF1500630.1"/>
    </source>
</evidence>